<reference evidence="3 4" key="1">
    <citation type="submission" date="2018-10" db="EMBL/GenBank/DDBJ databases">
        <title>Draft Genome Sequence of Anaerotignum sp. KCTC 15736.</title>
        <authorList>
            <person name="Choi S.H."/>
            <person name="Kim J.S."/>
            <person name="Kang S.W."/>
            <person name="Lee J.S."/>
            <person name="Park S.H."/>
        </authorList>
    </citation>
    <scope>NUCLEOTIDE SEQUENCE [LARGE SCALE GENOMIC DNA]</scope>
    <source>
        <strain evidence="3 4">KCTC 15736</strain>
    </source>
</reference>
<organism evidence="3 4">
    <name type="scientific">Anaerotignum faecicola</name>
    <dbReference type="NCBI Taxonomy" id="2358141"/>
    <lineage>
        <taxon>Bacteria</taxon>
        <taxon>Bacillati</taxon>
        <taxon>Bacillota</taxon>
        <taxon>Clostridia</taxon>
        <taxon>Lachnospirales</taxon>
        <taxon>Anaerotignaceae</taxon>
        <taxon>Anaerotignum</taxon>
    </lineage>
</organism>
<feature type="domain" description="HTH cro/C1-type" evidence="2">
    <location>
        <begin position="12"/>
        <end position="66"/>
    </location>
</feature>
<dbReference type="Pfam" id="PF01381">
    <property type="entry name" value="HTH_3"/>
    <property type="match status" value="1"/>
</dbReference>
<dbReference type="SUPFAM" id="SSF47413">
    <property type="entry name" value="lambda repressor-like DNA-binding domains"/>
    <property type="match status" value="1"/>
</dbReference>
<evidence type="ECO:0000313" key="4">
    <source>
        <dbReference type="Proteomes" id="UP000287361"/>
    </source>
</evidence>
<dbReference type="PANTHER" id="PTHR46797:SF1">
    <property type="entry name" value="METHYLPHOSPHONATE SYNTHASE"/>
    <property type="match status" value="1"/>
</dbReference>
<dbReference type="GO" id="GO:0003677">
    <property type="term" value="F:DNA binding"/>
    <property type="evidence" value="ECO:0007669"/>
    <property type="project" value="UniProtKB-KW"/>
</dbReference>
<dbReference type="PROSITE" id="PS50943">
    <property type="entry name" value="HTH_CROC1"/>
    <property type="match status" value="1"/>
</dbReference>
<dbReference type="EMBL" id="BHVZ01000014">
    <property type="protein sequence ID" value="GCB30396.1"/>
    <property type="molecule type" value="Genomic_DNA"/>
</dbReference>
<dbReference type="SMART" id="SM00530">
    <property type="entry name" value="HTH_XRE"/>
    <property type="match status" value="1"/>
</dbReference>
<keyword evidence="4" id="KW-1185">Reference proteome</keyword>
<name>A0A401LFV2_9FIRM</name>
<dbReference type="Proteomes" id="UP000287361">
    <property type="component" value="Unassembled WGS sequence"/>
</dbReference>
<dbReference type="GO" id="GO:0005829">
    <property type="term" value="C:cytosol"/>
    <property type="evidence" value="ECO:0007669"/>
    <property type="project" value="TreeGrafter"/>
</dbReference>
<protein>
    <recommendedName>
        <fullName evidence="2">HTH cro/C1-type domain-containing protein</fullName>
    </recommendedName>
</protein>
<dbReference type="GO" id="GO:0003700">
    <property type="term" value="F:DNA-binding transcription factor activity"/>
    <property type="evidence" value="ECO:0007669"/>
    <property type="project" value="TreeGrafter"/>
</dbReference>
<dbReference type="InterPro" id="IPR050807">
    <property type="entry name" value="TransReg_Diox_bact_type"/>
</dbReference>
<dbReference type="InterPro" id="IPR010982">
    <property type="entry name" value="Lambda_DNA-bd_dom_sf"/>
</dbReference>
<dbReference type="PANTHER" id="PTHR46797">
    <property type="entry name" value="HTH-TYPE TRANSCRIPTIONAL REGULATOR"/>
    <property type="match status" value="1"/>
</dbReference>
<proteinExistence type="predicted"/>
<gene>
    <name evidence="3" type="ORF">KGMB03357_20570</name>
</gene>
<keyword evidence="1" id="KW-0238">DNA-binding</keyword>
<sequence length="239" mass="27506">MKEVSIHVGQRIRLYRKTKNLTIETFAGMIHKSKATVSKYENGDISIDIETLFTIAQALGVPVNQLIDYEEIGEEKGEKGEIIKHNLSKSKYYMYFYDGRRSRIARNVIEVQDGGEDSGVFSANMYASLEDLSNYYQCKLLYHGTMRKGDTFINFNFENQNNKVERMFMYAINSFNNGGRMEGLCCCLSTQPILPACFKFLMVSDILEETDDLKEKLKVSKEDIRLLKKMNMFVVSDHA</sequence>
<dbReference type="OrthoDB" id="1623336at2"/>
<dbReference type="Gene3D" id="1.10.260.40">
    <property type="entry name" value="lambda repressor-like DNA-binding domains"/>
    <property type="match status" value="1"/>
</dbReference>
<accession>A0A401LFV2</accession>
<evidence type="ECO:0000313" key="3">
    <source>
        <dbReference type="EMBL" id="GCB30396.1"/>
    </source>
</evidence>
<evidence type="ECO:0000256" key="1">
    <source>
        <dbReference type="ARBA" id="ARBA00023125"/>
    </source>
</evidence>
<evidence type="ECO:0000259" key="2">
    <source>
        <dbReference type="PROSITE" id="PS50943"/>
    </source>
</evidence>
<dbReference type="CDD" id="cd00093">
    <property type="entry name" value="HTH_XRE"/>
    <property type="match status" value="1"/>
</dbReference>
<dbReference type="AlphaFoldDB" id="A0A401LFV2"/>
<comment type="caution">
    <text evidence="3">The sequence shown here is derived from an EMBL/GenBank/DDBJ whole genome shotgun (WGS) entry which is preliminary data.</text>
</comment>
<dbReference type="InterPro" id="IPR001387">
    <property type="entry name" value="Cro/C1-type_HTH"/>
</dbReference>